<proteinExistence type="predicted"/>
<comment type="caution">
    <text evidence="2">The sequence shown here is derived from an EMBL/GenBank/DDBJ whole genome shotgun (WGS) entry which is preliminary data.</text>
</comment>
<accession>A0AAF1K7R6</accession>
<organism evidence="2 3">
    <name type="scientific">Plastoroseomonas arctica</name>
    <dbReference type="NCBI Taxonomy" id="1509237"/>
    <lineage>
        <taxon>Bacteria</taxon>
        <taxon>Pseudomonadati</taxon>
        <taxon>Pseudomonadota</taxon>
        <taxon>Alphaproteobacteria</taxon>
        <taxon>Acetobacterales</taxon>
        <taxon>Acetobacteraceae</taxon>
        <taxon>Plastoroseomonas</taxon>
    </lineage>
</organism>
<sequence>MARHIGWLMLALAATAGPALAQVKAPAAGGGERVAVLERLPERIGSFARSGPVRQDTTANVEDGAILRYQGASGFMTVFLYRMGGPAIPNGTESPIVQAELAGSERSMLNTMAQPGPDGIPRAPAELITGYAFAAPDGPRFRCVEARRAIPAPQGAGGGWHQHEHVCVTGHMQGYLKMRVTYRAPDPEGERVRDAVQALVGGAAAAVR</sequence>
<feature type="chain" id="PRO_5041979966" evidence="1">
    <location>
        <begin position="22"/>
        <end position="208"/>
    </location>
</feature>
<name>A0AAF1K7R6_9PROT</name>
<dbReference type="EMBL" id="JAAEDH010000028">
    <property type="protein sequence ID" value="MBR0657201.1"/>
    <property type="molecule type" value="Genomic_DNA"/>
</dbReference>
<feature type="signal peptide" evidence="1">
    <location>
        <begin position="1"/>
        <end position="21"/>
    </location>
</feature>
<evidence type="ECO:0000313" key="2">
    <source>
        <dbReference type="EMBL" id="MBR0657201.1"/>
    </source>
</evidence>
<gene>
    <name evidence="2" type="ORF">GXW79_19150</name>
</gene>
<dbReference type="Proteomes" id="UP001196068">
    <property type="component" value="Unassembled WGS sequence"/>
</dbReference>
<keyword evidence="1" id="KW-0732">Signal</keyword>
<evidence type="ECO:0000313" key="3">
    <source>
        <dbReference type="Proteomes" id="UP001196068"/>
    </source>
</evidence>
<evidence type="ECO:0000256" key="1">
    <source>
        <dbReference type="SAM" id="SignalP"/>
    </source>
</evidence>
<reference evidence="2" key="2">
    <citation type="journal article" date="2021" name="Syst. Appl. Microbiol.">
        <title>Roseomonas hellenica sp. nov., isolated from roots of wild-growing Alkanna tinctoria.</title>
        <authorList>
            <person name="Rat A."/>
            <person name="Naranjo H.D."/>
            <person name="Lebbe L."/>
            <person name="Cnockaert M."/>
            <person name="Krigas N."/>
            <person name="Grigoriadou K."/>
            <person name="Maloupa E."/>
            <person name="Willems A."/>
        </authorList>
    </citation>
    <scope>NUCLEOTIDE SEQUENCE</scope>
    <source>
        <strain evidence="2">LMG 28251</strain>
    </source>
</reference>
<reference evidence="2" key="1">
    <citation type="submission" date="2020-01" db="EMBL/GenBank/DDBJ databases">
        <authorList>
            <person name="Rat A."/>
        </authorList>
    </citation>
    <scope>NUCLEOTIDE SEQUENCE</scope>
    <source>
        <strain evidence="2">LMG 28251</strain>
    </source>
</reference>
<keyword evidence="3" id="KW-1185">Reference proteome</keyword>
<dbReference type="RefSeq" id="WP_211876069.1">
    <property type="nucleotide sequence ID" value="NZ_JAAEDH010000028.1"/>
</dbReference>
<protein>
    <submittedName>
        <fullName evidence="2">Uncharacterized protein</fullName>
    </submittedName>
</protein>
<dbReference type="AlphaFoldDB" id="A0AAF1K7R6"/>